<dbReference type="Gene3D" id="3.30.1020.10">
    <property type="entry name" value="Antioxidant, Horf6, Chain A, domain2"/>
    <property type="match status" value="1"/>
</dbReference>
<organism evidence="4 5">
    <name type="scientific">Leucosporidium creatinivorum</name>
    <dbReference type="NCBI Taxonomy" id="106004"/>
    <lineage>
        <taxon>Eukaryota</taxon>
        <taxon>Fungi</taxon>
        <taxon>Dikarya</taxon>
        <taxon>Basidiomycota</taxon>
        <taxon>Pucciniomycotina</taxon>
        <taxon>Microbotryomycetes</taxon>
        <taxon>Leucosporidiales</taxon>
        <taxon>Leucosporidium</taxon>
    </lineage>
</organism>
<dbReference type="SUPFAM" id="SSF52833">
    <property type="entry name" value="Thioredoxin-like"/>
    <property type="match status" value="1"/>
</dbReference>
<evidence type="ECO:0000259" key="3">
    <source>
        <dbReference type="Pfam" id="PF10417"/>
    </source>
</evidence>
<feature type="domain" description="Peroxiredoxin C-terminal" evidence="3">
    <location>
        <begin position="124"/>
        <end position="157"/>
    </location>
</feature>
<proteinExistence type="predicted"/>
<dbReference type="InterPro" id="IPR019479">
    <property type="entry name" value="Peroxiredoxin_C"/>
</dbReference>
<dbReference type="AlphaFoldDB" id="A0A1Y2FJF4"/>
<protein>
    <recommendedName>
        <fullName evidence="3">Peroxiredoxin C-terminal domain-containing protein</fullName>
    </recommendedName>
</protein>
<keyword evidence="1" id="KW-0560">Oxidoreductase</keyword>
<comment type="caution">
    <text evidence="4">The sequence shown here is derived from an EMBL/GenBank/DDBJ whole genome shotgun (WGS) entry which is preliminary data.</text>
</comment>
<evidence type="ECO:0000313" key="5">
    <source>
        <dbReference type="Proteomes" id="UP000193467"/>
    </source>
</evidence>
<feature type="compositionally biased region" description="Polar residues" evidence="2">
    <location>
        <begin position="21"/>
        <end position="41"/>
    </location>
</feature>
<evidence type="ECO:0000313" key="4">
    <source>
        <dbReference type="EMBL" id="ORY84070.1"/>
    </source>
</evidence>
<dbReference type="Proteomes" id="UP000193467">
    <property type="component" value="Unassembled WGS sequence"/>
</dbReference>
<reference evidence="4 5" key="1">
    <citation type="submission" date="2016-07" db="EMBL/GenBank/DDBJ databases">
        <title>Pervasive Adenine N6-methylation of Active Genes in Fungi.</title>
        <authorList>
            <consortium name="DOE Joint Genome Institute"/>
            <person name="Mondo S.J."/>
            <person name="Dannebaum R.O."/>
            <person name="Kuo R.C."/>
            <person name="Labutti K."/>
            <person name="Haridas S."/>
            <person name="Kuo A."/>
            <person name="Salamov A."/>
            <person name="Ahrendt S.R."/>
            <person name="Lipzen A."/>
            <person name="Sullivan W."/>
            <person name="Andreopoulos W.B."/>
            <person name="Clum A."/>
            <person name="Lindquist E."/>
            <person name="Daum C."/>
            <person name="Ramamoorthy G.K."/>
            <person name="Gryganskyi A."/>
            <person name="Culley D."/>
            <person name="Magnuson J.K."/>
            <person name="James T.Y."/>
            <person name="O'Malley M.A."/>
            <person name="Stajich J.E."/>
            <person name="Spatafora J.W."/>
            <person name="Visel A."/>
            <person name="Grigoriev I.V."/>
        </authorList>
    </citation>
    <scope>NUCLEOTIDE SEQUENCE [LARGE SCALE GENOMIC DNA]</scope>
    <source>
        <strain evidence="4 5">62-1032</strain>
    </source>
</reference>
<dbReference type="GO" id="GO:0051920">
    <property type="term" value="F:peroxiredoxin activity"/>
    <property type="evidence" value="ECO:0007669"/>
    <property type="project" value="InterPro"/>
</dbReference>
<evidence type="ECO:0000256" key="1">
    <source>
        <dbReference type="ARBA" id="ARBA00023002"/>
    </source>
</evidence>
<dbReference type="STRING" id="106004.A0A1Y2FJF4"/>
<evidence type="ECO:0000256" key="2">
    <source>
        <dbReference type="SAM" id="MobiDB-lite"/>
    </source>
</evidence>
<sequence length="176" mass="19456">MEPMRMLMIQEQMRSNNSNAMSSFWSTASQPPGASTTSPTPFQDDDDDDFIYNFATIGGSPSIQQDPDTSGESFHYIPSSTSSIHMSIQRQGLHLGYIAPDFEAETTRASTGRQCDKILRVIDSLQLGDANKITTPANWTPESKVIVHPSVSTEKAREIFPNPIEAAKPYLRLTTL</sequence>
<dbReference type="InParanoid" id="A0A1Y2FJF4"/>
<accession>A0A1Y2FJF4</accession>
<dbReference type="EMBL" id="MCGR01000018">
    <property type="protein sequence ID" value="ORY84070.1"/>
    <property type="molecule type" value="Genomic_DNA"/>
</dbReference>
<dbReference type="Pfam" id="PF10417">
    <property type="entry name" value="1-cysPrx_C"/>
    <property type="match status" value="1"/>
</dbReference>
<feature type="region of interest" description="Disordered" evidence="2">
    <location>
        <begin position="21"/>
        <end position="44"/>
    </location>
</feature>
<keyword evidence="5" id="KW-1185">Reference proteome</keyword>
<gene>
    <name evidence="4" type="ORF">BCR35DRAFT_331018</name>
</gene>
<dbReference type="OrthoDB" id="2996783at2759"/>
<dbReference type="InterPro" id="IPR036249">
    <property type="entry name" value="Thioredoxin-like_sf"/>
</dbReference>
<name>A0A1Y2FJF4_9BASI</name>